<evidence type="ECO:0000259" key="4">
    <source>
        <dbReference type="Pfam" id="PF13377"/>
    </source>
</evidence>
<proteinExistence type="predicted"/>
<protein>
    <submittedName>
        <fullName evidence="5">Substrate-binding domain-containing protein</fullName>
    </submittedName>
</protein>
<evidence type="ECO:0000256" key="1">
    <source>
        <dbReference type="ARBA" id="ARBA00023015"/>
    </source>
</evidence>
<keyword evidence="6" id="KW-1185">Reference proteome</keyword>
<dbReference type="PANTHER" id="PTHR30146:SF149">
    <property type="entry name" value="HTH-TYPE TRANSCRIPTIONAL REGULATOR EBGR"/>
    <property type="match status" value="1"/>
</dbReference>
<dbReference type="Gene3D" id="1.10.260.40">
    <property type="entry name" value="lambda repressor-like DNA-binding domains"/>
    <property type="match status" value="1"/>
</dbReference>
<name>A0ABY5P939_9LACT</name>
<dbReference type="InterPro" id="IPR028082">
    <property type="entry name" value="Peripla_BP_I"/>
</dbReference>
<evidence type="ECO:0000313" key="6">
    <source>
        <dbReference type="Proteomes" id="UP001315967"/>
    </source>
</evidence>
<sequence>MVTLNDISKASGFSPATISRLFKNDPTLSIKPKTKRIIYDTAIELGYPMEKIRFAFDNVLFLYWISETDEHQDDYFRELYKQIMKFAKNKNLTLTVLRKGVLDASVLANYEAFIAVGSFSMGDLEMLETYFDYGVYVESQHFQNKFDSVNPDLAFITKKAIRLFLDKGYRQIGFVGDAYFSPDLLVESRDVREVNFRNYLHSYSLLNEKFIFSGGKFSRENGQVLARRMLAGDELPQALLVASDTIALGVLDVLEAEGVSGIDIISINNIVSPLHQSQTLSSFTIDIEEMSRTAIGLLYEQLTQRRSVSKNVSIGSHLYERATFILNKI</sequence>
<gene>
    <name evidence="5" type="ORF">NRE15_05570</name>
</gene>
<dbReference type="InterPro" id="IPR046335">
    <property type="entry name" value="LacI/GalR-like_sensor"/>
</dbReference>
<keyword evidence="3" id="KW-0804">Transcription</keyword>
<dbReference type="EMBL" id="CP102453">
    <property type="protein sequence ID" value="UUX35110.1"/>
    <property type="molecule type" value="Genomic_DNA"/>
</dbReference>
<organism evidence="5 6">
    <name type="scientific">Fundicoccus culcitae</name>
    <dbReference type="NCBI Taxonomy" id="2969821"/>
    <lineage>
        <taxon>Bacteria</taxon>
        <taxon>Bacillati</taxon>
        <taxon>Bacillota</taxon>
        <taxon>Bacilli</taxon>
        <taxon>Lactobacillales</taxon>
        <taxon>Aerococcaceae</taxon>
        <taxon>Fundicoccus</taxon>
    </lineage>
</organism>
<dbReference type="SUPFAM" id="SSF53822">
    <property type="entry name" value="Periplasmic binding protein-like I"/>
    <property type="match status" value="1"/>
</dbReference>
<dbReference type="Pfam" id="PF13377">
    <property type="entry name" value="Peripla_BP_3"/>
    <property type="match status" value="1"/>
</dbReference>
<dbReference type="Gene3D" id="3.40.50.2300">
    <property type="match status" value="1"/>
</dbReference>
<evidence type="ECO:0000313" key="5">
    <source>
        <dbReference type="EMBL" id="UUX35110.1"/>
    </source>
</evidence>
<evidence type="ECO:0000256" key="3">
    <source>
        <dbReference type="ARBA" id="ARBA00023163"/>
    </source>
</evidence>
<reference evidence="5 6" key="1">
    <citation type="submission" date="2022-08" db="EMBL/GenBank/DDBJ databases">
        <title>Aerococcaceae sp. nov isolated from spoiled eye mask.</title>
        <authorList>
            <person name="Zhou G."/>
            <person name="Xie X.-B."/>
            <person name="Shi Q.-S."/>
            <person name="Wang Y.-S."/>
            <person name="Wen X."/>
            <person name="Peng H."/>
            <person name="Yang X.-J."/>
            <person name="Tao H.-B."/>
            <person name="Huang X.-M."/>
        </authorList>
    </citation>
    <scope>NUCLEOTIDE SEQUENCE [LARGE SCALE GENOMIC DNA]</scope>
    <source>
        <strain evidence="6">DM20194951</strain>
    </source>
</reference>
<dbReference type="InterPro" id="IPR010982">
    <property type="entry name" value="Lambda_DNA-bd_dom_sf"/>
</dbReference>
<feature type="domain" description="Transcriptional regulator LacI/GalR-like sensor" evidence="4">
    <location>
        <begin position="162"/>
        <end position="323"/>
    </location>
</feature>
<evidence type="ECO:0000256" key="2">
    <source>
        <dbReference type="ARBA" id="ARBA00023125"/>
    </source>
</evidence>
<keyword evidence="2" id="KW-0238">DNA-binding</keyword>
<accession>A0ABY5P939</accession>
<dbReference type="Proteomes" id="UP001315967">
    <property type="component" value="Chromosome"/>
</dbReference>
<dbReference type="PANTHER" id="PTHR30146">
    <property type="entry name" value="LACI-RELATED TRANSCRIPTIONAL REPRESSOR"/>
    <property type="match status" value="1"/>
</dbReference>
<dbReference type="RefSeq" id="WP_313794603.1">
    <property type="nucleotide sequence ID" value="NZ_CP102453.1"/>
</dbReference>
<keyword evidence="1" id="KW-0805">Transcription regulation</keyword>
<dbReference type="SUPFAM" id="SSF47413">
    <property type="entry name" value="lambda repressor-like DNA-binding domains"/>
    <property type="match status" value="1"/>
</dbReference>